<evidence type="ECO:0000313" key="2">
    <source>
        <dbReference type="Proteomes" id="UP000438429"/>
    </source>
</evidence>
<dbReference type="AlphaFoldDB" id="A0A6A4SHB7"/>
<dbReference type="Proteomes" id="UP000438429">
    <property type="component" value="Unassembled WGS sequence"/>
</dbReference>
<name>A0A6A4SHB7_SCOMX</name>
<accession>A0A6A4SHB7</accession>
<sequence>MQHRADDKSYGRQEIDLGVDNWSVTPASQWAESRWHYHGDDHSNESPAMEMEDSMLLRADIAAVKAAKWIWRMKRLSSSDLQFSAG</sequence>
<evidence type="ECO:0000313" key="1">
    <source>
        <dbReference type="EMBL" id="KAF0029772.1"/>
    </source>
</evidence>
<proteinExistence type="predicted"/>
<comment type="caution">
    <text evidence="1">The sequence shown here is derived from an EMBL/GenBank/DDBJ whole genome shotgun (WGS) entry which is preliminary data.</text>
</comment>
<reference evidence="1 2" key="1">
    <citation type="submission" date="2019-06" db="EMBL/GenBank/DDBJ databases">
        <title>Draft genomes of female and male turbot (Scophthalmus maximus).</title>
        <authorList>
            <person name="Xu H."/>
            <person name="Xu X.-W."/>
            <person name="Shao C."/>
            <person name="Chen S."/>
        </authorList>
    </citation>
    <scope>NUCLEOTIDE SEQUENCE [LARGE SCALE GENOMIC DNA]</scope>
    <source>
        <strain evidence="1">Ysfricsl-2016a</strain>
        <tissue evidence="1">Blood</tissue>
    </source>
</reference>
<dbReference type="EMBL" id="VEVO01000016">
    <property type="protein sequence ID" value="KAF0029772.1"/>
    <property type="molecule type" value="Genomic_DNA"/>
</dbReference>
<protein>
    <submittedName>
        <fullName evidence="1">Uncharacterized protein</fullName>
    </submittedName>
</protein>
<organism evidence="1 2">
    <name type="scientific">Scophthalmus maximus</name>
    <name type="common">Turbot</name>
    <name type="synonym">Psetta maxima</name>
    <dbReference type="NCBI Taxonomy" id="52904"/>
    <lineage>
        <taxon>Eukaryota</taxon>
        <taxon>Metazoa</taxon>
        <taxon>Chordata</taxon>
        <taxon>Craniata</taxon>
        <taxon>Vertebrata</taxon>
        <taxon>Euteleostomi</taxon>
        <taxon>Actinopterygii</taxon>
        <taxon>Neopterygii</taxon>
        <taxon>Teleostei</taxon>
        <taxon>Neoteleostei</taxon>
        <taxon>Acanthomorphata</taxon>
        <taxon>Carangaria</taxon>
        <taxon>Pleuronectiformes</taxon>
        <taxon>Pleuronectoidei</taxon>
        <taxon>Scophthalmidae</taxon>
        <taxon>Scophthalmus</taxon>
    </lineage>
</organism>
<gene>
    <name evidence="1" type="ORF">F2P81_018877</name>
</gene>